<comment type="similarity">
    <text evidence="1 4">Belongs to the serpin family.</text>
</comment>
<keyword evidence="7" id="KW-1185">Reference proteome</keyword>
<evidence type="ECO:0000313" key="7">
    <source>
        <dbReference type="Proteomes" id="UP000502823"/>
    </source>
</evidence>
<evidence type="ECO:0000313" key="6">
    <source>
        <dbReference type="EMBL" id="GFG28938.1"/>
    </source>
</evidence>
<evidence type="ECO:0000259" key="5">
    <source>
        <dbReference type="SMART" id="SM00093"/>
    </source>
</evidence>
<dbReference type="PANTHER" id="PTHR11461:SF211">
    <property type="entry name" value="GH10112P-RELATED"/>
    <property type="match status" value="1"/>
</dbReference>
<dbReference type="InterPro" id="IPR042178">
    <property type="entry name" value="Serpin_sf_1"/>
</dbReference>
<dbReference type="FunCoup" id="A0A6L2PEX3">
    <property type="interactions" value="14"/>
</dbReference>
<evidence type="ECO:0000256" key="4">
    <source>
        <dbReference type="RuleBase" id="RU000411"/>
    </source>
</evidence>
<reference evidence="7" key="1">
    <citation type="submission" date="2020-01" db="EMBL/GenBank/DDBJ databases">
        <title>Draft genome sequence of the Termite Coptotermes fromosanus.</title>
        <authorList>
            <person name="Itakura S."/>
            <person name="Yosikawa Y."/>
            <person name="Umezawa K."/>
        </authorList>
    </citation>
    <scope>NUCLEOTIDE SEQUENCE [LARGE SCALE GENOMIC DNA]</scope>
</reference>
<dbReference type="Proteomes" id="UP000502823">
    <property type="component" value="Unassembled WGS sequence"/>
</dbReference>
<dbReference type="GO" id="GO:0005615">
    <property type="term" value="C:extracellular space"/>
    <property type="evidence" value="ECO:0007669"/>
    <property type="project" value="InterPro"/>
</dbReference>
<dbReference type="InterPro" id="IPR042185">
    <property type="entry name" value="Serpin_sf_2"/>
</dbReference>
<organism evidence="6 7">
    <name type="scientific">Coptotermes formosanus</name>
    <name type="common">Formosan subterranean termite</name>
    <dbReference type="NCBI Taxonomy" id="36987"/>
    <lineage>
        <taxon>Eukaryota</taxon>
        <taxon>Metazoa</taxon>
        <taxon>Ecdysozoa</taxon>
        <taxon>Arthropoda</taxon>
        <taxon>Hexapoda</taxon>
        <taxon>Insecta</taxon>
        <taxon>Pterygota</taxon>
        <taxon>Neoptera</taxon>
        <taxon>Polyneoptera</taxon>
        <taxon>Dictyoptera</taxon>
        <taxon>Blattodea</taxon>
        <taxon>Blattoidea</taxon>
        <taxon>Termitoidae</taxon>
        <taxon>Rhinotermitidae</taxon>
        <taxon>Coptotermes</taxon>
    </lineage>
</organism>
<dbReference type="EMBL" id="BLKM01000101">
    <property type="protein sequence ID" value="GFG28938.1"/>
    <property type="molecule type" value="Genomic_DNA"/>
</dbReference>
<dbReference type="InterPro" id="IPR036186">
    <property type="entry name" value="Serpin_sf"/>
</dbReference>
<evidence type="ECO:0000256" key="2">
    <source>
        <dbReference type="ARBA" id="ARBA00022690"/>
    </source>
</evidence>
<dbReference type="OrthoDB" id="671595at2759"/>
<dbReference type="AlphaFoldDB" id="A0A6L2PEX3"/>
<dbReference type="Gene3D" id="2.30.39.10">
    <property type="entry name" value="Alpha-1-antitrypsin, domain 1"/>
    <property type="match status" value="1"/>
</dbReference>
<feature type="domain" description="Serpin" evidence="5">
    <location>
        <begin position="25"/>
        <end position="383"/>
    </location>
</feature>
<gene>
    <name evidence="6" type="ORF">Cfor_00343</name>
</gene>
<evidence type="ECO:0000256" key="1">
    <source>
        <dbReference type="ARBA" id="ARBA00009500"/>
    </source>
</evidence>
<dbReference type="GO" id="GO:0004867">
    <property type="term" value="F:serine-type endopeptidase inhibitor activity"/>
    <property type="evidence" value="ECO:0007669"/>
    <property type="project" value="UniProtKB-KW"/>
</dbReference>
<protein>
    <recommendedName>
        <fullName evidence="5">Serpin domain-containing protein</fullName>
    </recommendedName>
</protein>
<accession>A0A6L2PEX3</accession>
<dbReference type="Pfam" id="PF00079">
    <property type="entry name" value="Serpin"/>
    <property type="match status" value="1"/>
</dbReference>
<proteinExistence type="inferred from homology"/>
<keyword evidence="2" id="KW-0646">Protease inhibitor</keyword>
<dbReference type="InterPro" id="IPR023795">
    <property type="entry name" value="Serpin_CS"/>
</dbReference>
<name>A0A6L2PEX3_COPFO</name>
<dbReference type="Gene3D" id="3.30.497.10">
    <property type="entry name" value="Antithrombin, subunit I, domain 2"/>
    <property type="match status" value="1"/>
</dbReference>
<keyword evidence="3" id="KW-0722">Serine protease inhibitor</keyword>
<dbReference type="InterPro" id="IPR023796">
    <property type="entry name" value="Serpin_dom"/>
</dbReference>
<dbReference type="SMART" id="SM00093">
    <property type="entry name" value="SERPIN"/>
    <property type="match status" value="1"/>
</dbReference>
<dbReference type="PROSITE" id="PS00284">
    <property type="entry name" value="SERPIN"/>
    <property type="match status" value="1"/>
</dbReference>
<dbReference type="CDD" id="cd19601">
    <property type="entry name" value="serpin42Da-like"/>
    <property type="match status" value="1"/>
</dbReference>
<evidence type="ECO:0000256" key="3">
    <source>
        <dbReference type="ARBA" id="ARBA00022900"/>
    </source>
</evidence>
<comment type="caution">
    <text evidence="6">The sequence shown here is derived from an EMBL/GenBank/DDBJ whole genome shotgun (WGS) entry which is preliminary data.</text>
</comment>
<sequence length="383" mass="42360">MDKNDAEDVPEALLKVAEGSARFTTSLYKAVAKKDGNVFISPISVEVVLALAYMGAAGNTAEQIASVLHLPTDREDVKAGFLSLLGLLKSTENLTLEIANKVFSQSGYGILPEYRAVAEESFLSAAEELDFADGEGSRKVINSWVEAKTKNKIRDLIPSGVLDEMTRLVLVNAVYFKGLWEKQFNADNTAVKKFHLNSKESKDVHMMYKKDKFGYLQSQELDADILQMHYKGRSISMFIILPHDIDGISELENKLAGVDISKILTRLPVREVEVSVPKFKLEETTGLNDILTELGMRDMFIAREADFSGISGKQDLCVSSVLQKAFVEVNEEGSEAAAATAAVFAVYCMEMSPQRFIANHPFVFVIENIELGIVLFAGRLLHF</sequence>
<dbReference type="PANTHER" id="PTHR11461">
    <property type="entry name" value="SERINE PROTEASE INHIBITOR, SERPIN"/>
    <property type="match status" value="1"/>
</dbReference>
<dbReference type="InterPro" id="IPR000215">
    <property type="entry name" value="Serpin_fam"/>
</dbReference>
<dbReference type="SUPFAM" id="SSF56574">
    <property type="entry name" value="Serpins"/>
    <property type="match status" value="1"/>
</dbReference>
<dbReference type="InParanoid" id="A0A6L2PEX3"/>